<feature type="compositionally biased region" description="Low complexity" evidence="2">
    <location>
        <begin position="2296"/>
        <end position="2307"/>
    </location>
</feature>
<feature type="compositionally biased region" description="Basic residues" evidence="2">
    <location>
        <begin position="3004"/>
        <end position="3020"/>
    </location>
</feature>
<feature type="compositionally biased region" description="Low complexity" evidence="2">
    <location>
        <begin position="2927"/>
        <end position="2937"/>
    </location>
</feature>
<feature type="compositionally biased region" description="Low complexity" evidence="2">
    <location>
        <begin position="2347"/>
        <end position="2356"/>
    </location>
</feature>
<feature type="compositionally biased region" description="Basic and acidic residues" evidence="2">
    <location>
        <begin position="531"/>
        <end position="541"/>
    </location>
</feature>
<feature type="region of interest" description="Disordered" evidence="2">
    <location>
        <begin position="3273"/>
        <end position="3301"/>
    </location>
</feature>
<evidence type="ECO:0000313" key="3">
    <source>
        <dbReference type="EMBL" id="KAK7094213.1"/>
    </source>
</evidence>
<feature type="compositionally biased region" description="Acidic residues" evidence="2">
    <location>
        <begin position="214"/>
        <end position="237"/>
    </location>
</feature>
<feature type="region of interest" description="Disordered" evidence="2">
    <location>
        <begin position="2713"/>
        <end position="2811"/>
    </location>
</feature>
<feature type="region of interest" description="Disordered" evidence="2">
    <location>
        <begin position="2575"/>
        <end position="2640"/>
    </location>
</feature>
<feature type="compositionally biased region" description="Polar residues" evidence="2">
    <location>
        <begin position="2609"/>
        <end position="2629"/>
    </location>
</feature>
<feature type="compositionally biased region" description="Polar residues" evidence="2">
    <location>
        <begin position="1521"/>
        <end position="1544"/>
    </location>
</feature>
<feature type="region of interest" description="Disordered" evidence="2">
    <location>
        <begin position="1819"/>
        <end position="1841"/>
    </location>
</feature>
<feature type="compositionally biased region" description="Polar residues" evidence="2">
    <location>
        <begin position="2575"/>
        <end position="2600"/>
    </location>
</feature>
<feature type="compositionally biased region" description="Low complexity" evidence="2">
    <location>
        <begin position="2166"/>
        <end position="2178"/>
    </location>
</feature>
<feature type="region of interest" description="Disordered" evidence="2">
    <location>
        <begin position="2530"/>
        <end position="2560"/>
    </location>
</feature>
<feature type="compositionally biased region" description="Low complexity" evidence="2">
    <location>
        <begin position="2031"/>
        <end position="2063"/>
    </location>
</feature>
<feature type="region of interest" description="Disordered" evidence="2">
    <location>
        <begin position="1452"/>
        <end position="1619"/>
    </location>
</feature>
<feature type="region of interest" description="Disordered" evidence="2">
    <location>
        <begin position="2653"/>
        <end position="2692"/>
    </location>
</feature>
<feature type="compositionally biased region" description="Basic and acidic residues" evidence="2">
    <location>
        <begin position="2133"/>
        <end position="2147"/>
    </location>
</feature>
<name>A0AAN9AVV1_9CAEN</name>
<feature type="compositionally biased region" description="Polar residues" evidence="2">
    <location>
        <begin position="2731"/>
        <end position="2742"/>
    </location>
</feature>
<sequence length="3478" mass="383718">MNKKATFLNKFQSLLLAQIENARARKAEDEMAMSENKRENHCDNVALLLHPKPKKPRHVQQQSAGSTHVIHKGADGKFSENGEQLPSSSKTKSNSKGTTSGNERHSKSLKQITESPQKNSEDVFLSLSPYHRKRKAQSTAPIREGDGDLASNSPQKIFIVSATEFAQQQATTADNDKEDLWSPQADRIGVSQVAGGSEEARDHGGTFSWNRDDAEADSNDNGDDDEEEEEEEEEEEQQQLHLGLAAWVAGNKNNMALTSDDESSGCGDLAMSSTAGCQAGGTEVEFELQTKENFRIVQSGGQCRIMITKKQHQISQRKKKSRVTQLKKDCQVMEATEDCQVMETTEDCQVVQTTQEFQITQTQQYCQITQDKKYDQIMQGTEASQINRIMEDHPITHAEDACQITQGRDSRRITQAKETRQILQDTKSRPITQAKKKRLGMGVAEGHQIMQAKKTREDCHMTQVKGTRQITGVCEKRHITQIKDDRQITAFGEWRQITQANEDRQITAFGEWRQITQPNEERQITALPGERQSKQANEERQITALPGERQSKQAKEERQITALPGERQSTHAKVERQITVLPGERQSTHAKEERQITTLPGERQSTQAKVERQITALPGERQSTHAKEERQITALPGERQSTQANEERQITALPGERQSKQAKVERQMTAFWEERQITQPKKSLRDKRAKEEPQAVTTGEETKEERQITLTPELLQFVDTIGEYKIQQAKEEGSTIQKMEKHHQKQLNEGCLTPQATKKSEITKVLGKREIAQSEKSLRAILSLVTAQKCRAMGFKRESQKLELAVPARVTKSNNGGEVRCRKKQRALTSGERVWTSACEDYDYDCDILYRVLDPLKTTYGQKQPLSLLEELRMAEQQEKDKREKARPQAQKRDDKEQYKLDDGCSWYAEDGKYVVQVDDLFGNQSNAPLGTAYRQNQPPSLPQELQMADQQGKVTARLQAQTHDDLEPDAQRSDTFDECCSLNAEGKRVVELDDLCEHQSLENEGVLADSIRNMEVKVEAADQSLNIMISRDDTKSVNVDTPARNSFLQPASLSFDPNGLLGGDVRMAGANNCNKTLESSVGAGFDTSGYGDGCSEKDELRTRGCSNNAQRAISATDFMPYESVERYNENKLRFFKTNSPPTIAETFKGSKRYTHDQFSLPSKLKPNMFNVQHVLRRSLSDTSLRFCLDEVLGIHMDTALDRSCIASATAEQWTEDVNTIHLSCLPAAQGVFKEDCRSMTTESEQLRSELFKDAVPSGDSGEKAAGVSKMDSFGKNTELTDPFRDTSNTEASRMEEHMLRCFLTLNNNSLPNDGVKGSSAQKLPGSTPGVFLGPNADEDYLLQYSYTRRKKPIIRGRFPQALMPGSHKSKSRADGPSESAIAKVKVGSHPHDCKCLDYDCLRKRGEMLHDHVMKNVNVLKQFAVKKQHRWPNCSVQIQEAVGHKARELIRHQRGSLRRPSHLSPSCLYTRSVSTSSRSSTVTRLRSDSTSPVRQMVQSTSQPQQTSQSTPSLRKQRLSHDGSNTFPQDTPNASTQDGMSSVKSKTARATRPKSAVGRHSTTTSQTAFAGDPGRTKSPEISLNKVETSESQHSKTKLKTSSIRSDPKLVSRVSPPVVDCGREDASSTVVMNSINSMDMNISQRDLITALLMSESGTGFRNKSSEFVAGIRPKPSHQDFGMSRDPRLAKSDKMVSDALNRLDSLQHGGLKKRGKAQLPWFCDQEILTPKNTSSYYVSVETPQSDPLAPKIGCATKTHDFSPKLMTSETTFNVVTGGELTVTKEVSHRSFIPISDRTTSYFYSISQEKSPIILKDLPAADRPQAEANNSSNSGAHDKDARKTTCHRRGLPETQESLCDNMPPHQLTYDTAADMDNNAAVPDNRKQRGKSQLTDSTRSDQTEYFSHARRAHLSASITANTAAGPVKSVTEVKELSTTHGPRPKSKMTSTATNRADLSRSHRSQRMMRDAALRSSVPVVMETRMTVDGPEGRLLTSVSQTSARSENKKPKSQVFELSLTVSPRTRATQQRRRLTSRSWSPTASTSSKTSRGFVHNSVCSCHSSSSPSPRRRTIRSNFSSPGGRSTASDQSTPFRRTHISPYHSPIWEMLGIRPPPTVSRRSTDVSPAALKQSKTTSSKRETRAGSRYDSRNRSPSASQKTRTLGSSDYGSQTSTKKTPFTSSSRKDQLSSDHASSISRKRSSQTTPKEETYPSATASHRVKPRIVSDSTTPVSTRRQSSVSPPWYSGFHPSHTSVKSAPPPSPKRTRPPRLSSPPAKRAAPPYISPVRRPGPTVKKILKSSKTLSSSTEVSSRPRLHSSVPDGAFHDTLSTRPTPPAEMMRITESPTKQASRSSTVSRVSKTSREFISSAHSPPTSPHTSTRKIVSRTFEQTVSSPSGTSPSPVSSAGSGFLSKAKRQAIRSTENTFLDTSLSSTQPLHTACFADDAVPVTPRDVTPRPVTPRSRTTSVVPSVTRVVPDDLALPFWAQETPADDTGFLSVIASSLKKATDYLCTDSLTNVLEEDVDRLFTPAGHYARSDVPTDSSPPSSAKLRRSSSSLCEDGSSTRAVHRVLFEDVNADSTPESRTSRLTSKASPTRAMQSTFLKDDRKISRQGSATKTARSVSLHSKQSPTRPVHKCFSGDGTNVSYRTKAVRLDRTSSLTSKQSPTRVKGTTFSDNETADSPRSSASRLDSTSFIDSETQPLYQIFFSDEDEKKTNLASHRHTSGLEPEPAMQSTLVQNTTESPQRDSAFKTGRSFSPPSKQSPTRPVHKCFSDDGTNMSYRPNALRLDRTSSLPSKQSPTRPVHKCFSDDGTNALRHDRTSYLTSKQSPTRVKRTTFSNDVTADFSRLSASRLDTSSVLYSATQPLYQIYFSDENEKNTFLASHLHTCGLKPQWTIESETSTKPLHRIYFPDERSPTPSPVPKKPRPGTIKPPTIIPKEAKQKTYAKECTCHNGKKSHTRRHVSSKARISKTRSKSPPRMLSPSHKPCSWGLGATPGRSSPSPSRRKRSKGCRSKTRRRSSSPCLRQPSKGCGSKTCRRSPSPPLRQPSKGCGSKTCRRSPSPSPRPPSVGCGSETCRRSPSPSMREICSTCGGSKPGLRSPSTLLRDTRSAGGIGRPSPPSLRDTRSVGGTPTIGSRSVSWTSASSLKSGRGSSSGSFRPCSPTCSRRNSAADVADSTAQDKNAWVIRLKELLQSAIDYFFPPKPGSQEANQKRDAIIARVSSSNTVLSSALCSCKDGIPLPGAVVAPVSCLCSLESNLEVISAKAKGKRSPRASAKTVRVAGKKSSSSKKVGKLRKSSGVSTKAEKLQISSDVSTKQATVCSESCLPKRASATNVTASSSVTSTATARPISLWDKLMRLLARLLGRRGSGSEMLADTHSVESRQSPRCVEMVGEALVQSVCAYKYIHSRLQPYSSQLKKALCVALIVAVAVAVRSYLCCSTCCTKQIITKICIDMERLLDDFLVHLGLRNLEVPPL</sequence>
<accession>A0AAN9AVV1</accession>
<feature type="coiled-coil region" evidence="1">
    <location>
        <begin position="17"/>
        <end position="44"/>
    </location>
</feature>
<dbReference type="EMBL" id="JBAMIC010000019">
    <property type="protein sequence ID" value="KAK7094213.1"/>
    <property type="molecule type" value="Genomic_DNA"/>
</dbReference>
<feature type="region of interest" description="Disordered" evidence="2">
    <location>
        <begin position="679"/>
        <end position="707"/>
    </location>
</feature>
<feature type="compositionally biased region" description="Polar residues" evidence="2">
    <location>
        <begin position="3129"/>
        <end position="3143"/>
    </location>
</feature>
<evidence type="ECO:0000256" key="1">
    <source>
        <dbReference type="SAM" id="Coils"/>
    </source>
</evidence>
<feature type="compositionally biased region" description="Low complexity" evidence="2">
    <location>
        <begin position="2364"/>
        <end position="2375"/>
    </location>
</feature>
<keyword evidence="1" id="KW-0175">Coiled coil</keyword>
<feature type="compositionally biased region" description="Low complexity" evidence="2">
    <location>
        <begin position="87"/>
        <end position="101"/>
    </location>
</feature>
<feature type="compositionally biased region" description="Polar residues" evidence="2">
    <location>
        <begin position="2753"/>
        <end position="2764"/>
    </location>
</feature>
<feature type="compositionally biased region" description="Polar residues" evidence="2">
    <location>
        <begin position="1942"/>
        <end position="1951"/>
    </location>
</feature>
<feature type="region of interest" description="Disordered" evidence="2">
    <location>
        <begin position="1983"/>
        <end position="2406"/>
    </location>
</feature>
<feature type="region of interest" description="Disordered" evidence="2">
    <location>
        <begin position="53"/>
        <end position="150"/>
    </location>
</feature>
<feature type="region of interest" description="Disordered" evidence="2">
    <location>
        <begin position="1927"/>
        <end position="1966"/>
    </location>
</feature>
<proteinExistence type="predicted"/>
<feature type="compositionally biased region" description="Low complexity" evidence="2">
    <location>
        <begin position="1470"/>
        <end position="1491"/>
    </location>
</feature>
<gene>
    <name evidence="3" type="ORF">V1264_007865</name>
</gene>
<feature type="compositionally biased region" description="Basic residues" evidence="2">
    <location>
        <begin position="3288"/>
        <end position="3298"/>
    </location>
</feature>
<feature type="compositionally biased region" description="Low complexity" evidence="2">
    <location>
        <begin position="1498"/>
        <end position="1512"/>
    </location>
</feature>
<feature type="compositionally biased region" description="Polar residues" evidence="2">
    <location>
        <begin position="2222"/>
        <end position="2237"/>
    </location>
</feature>
<protein>
    <submittedName>
        <fullName evidence="3">Uncharacterized protein</fullName>
    </submittedName>
</protein>
<dbReference type="Proteomes" id="UP001374579">
    <property type="component" value="Unassembled WGS sequence"/>
</dbReference>
<feature type="compositionally biased region" description="Polar residues" evidence="2">
    <location>
        <begin position="2148"/>
        <end position="2165"/>
    </location>
</feature>
<organism evidence="3 4">
    <name type="scientific">Littorina saxatilis</name>
    <dbReference type="NCBI Taxonomy" id="31220"/>
    <lineage>
        <taxon>Eukaryota</taxon>
        <taxon>Metazoa</taxon>
        <taxon>Spiralia</taxon>
        <taxon>Lophotrochozoa</taxon>
        <taxon>Mollusca</taxon>
        <taxon>Gastropoda</taxon>
        <taxon>Caenogastropoda</taxon>
        <taxon>Littorinimorpha</taxon>
        <taxon>Littorinoidea</taxon>
        <taxon>Littorinidae</taxon>
        <taxon>Littorina</taxon>
    </lineage>
</organism>
<feature type="compositionally biased region" description="Polar residues" evidence="2">
    <location>
        <begin position="109"/>
        <end position="118"/>
    </location>
</feature>
<feature type="compositionally biased region" description="Basic and acidic residues" evidence="2">
    <location>
        <begin position="622"/>
        <end position="631"/>
    </location>
</feature>
<feature type="region of interest" description="Disordered" evidence="2">
    <location>
        <begin position="518"/>
        <end position="662"/>
    </location>
</feature>
<feature type="region of interest" description="Disordered" evidence="2">
    <location>
        <begin position="877"/>
        <end position="897"/>
    </location>
</feature>
<keyword evidence="4" id="KW-1185">Reference proteome</keyword>
<feature type="compositionally biased region" description="Basic residues" evidence="2">
    <location>
        <begin position="1452"/>
        <end position="1461"/>
    </location>
</feature>
<feature type="compositionally biased region" description="Polar residues" evidence="2">
    <location>
        <begin position="2655"/>
        <end position="2692"/>
    </location>
</feature>
<reference evidence="3 4" key="1">
    <citation type="submission" date="2024-02" db="EMBL/GenBank/DDBJ databases">
        <title>Chromosome-scale genome assembly of the rough periwinkle Littorina saxatilis.</title>
        <authorList>
            <person name="De Jode A."/>
            <person name="Faria R."/>
            <person name="Formenti G."/>
            <person name="Sims Y."/>
            <person name="Smith T.P."/>
            <person name="Tracey A."/>
            <person name="Wood J.M.D."/>
            <person name="Zagrodzka Z.B."/>
            <person name="Johannesson K."/>
            <person name="Butlin R.K."/>
            <person name="Leder E.H."/>
        </authorList>
    </citation>
    <scope>NUCLEOTIDE SEQUENCE [LARGE SCALE GENOMIC DNA]</scope>
    <source>
        <strain evidence="3">Snail1</strain>
        <tissue evidence="3">Muscle</tissue>
    </source>
</reference>
<feature type="compositionally biased region" description="Low complexity" evidence="2">
    <location>
        <begin position="2534"/>
        <end position="2555"/>
    </location>
</feature>
<feature type="compositionally biased region" description="Low complexity" evidence="2">
    <location>
        <begin position="3144"/>
        <end position="3158"/>
    </location>
</feature>
<feature type="compositionally biased region" description="Polar residues" evidence="2">
    <location>
        <begin position="2073"/>
        <end position="2089"/>
    </location>
</feature>
<feature type="compositionally biased region" description="Basic and acidic residues" evidence="2">
    <location>
        <begin position="549"/>
        <end position="559"/>
    </location>
</feature>
<feature type="compositionally biased region" description="Basic residues" evidence="2">
    <location>
        <begin position="2953"/>
        <end position="2976"/>
    </location>
</feature>
<feature type="region of interest" description="Disordered" evidence="2">
    <location>
        <begin position="1873"/>
        <end position="1899"/>
    </location>
</feature>
<evidence type="ECO:0000256" key="2">
    <source>
        <dbReference type="SAM" id="MobiDB-lite"/>
    </source>
</evidence>
<feature type="region of interest" description="Disordered" evidence="2">
    <location>
        <begin position="1361"/>
        <end position="1380"/>
    </location>
</feature>
<feature type="compositionally biased region" description="Polar residues" evidence="2">
    <location>
        <begin position="2790"/>
        <end position="2800"/>
    </location>
</feature>
<feature type="region of interest" description="Disordered" evidence="2">
    <location>
        <begin position="2908"/>
        <end position="2939"/>
    </location>
</feature>
<feature type="region of interest" description="Disordered" evidence="2">
    <location>
        <begin position="191"/>
        <end position="240"/>
    </location>
</feature>
<feature type="compositionally biased region" description="Basic and acidic residues" evidence="2">
    <location>
        <begin position="586"/>
        <end position="595"/>
    </location>
</feature>
<comment type="caution">
    <text evidence="3">The sequence shown here is derived from an EMBL/GenBank/DDBJ whole genome shotgun (WGS) entry which is preliminary data.</text>
</comment>
<feature type="region of interest" description="Disordered" evidence="2">
    <location>
        <begin position="2951"/>
        <end position="3174"/>
    </location>
</feature>
<evidence type="ECO:0000313" key="4">
    <source>
        <dbReference type="Proteomes" id="UP001374579"/>
    </source>
</evidence>
<feature type="compositionally biased region" description="Low complexity" evidence="2">
    <location>
        <begin position="2388"/>
        <end position="2406"/>
    </location>
</feature>